<dbReference type="EMBL" id="HACG01002772">
    <property type="protein sequence ID" value="CEK49637.1"/>
    <property type="molecule type" value="Transcribed_RNA"/>
</dbReference>
<reference evidence="1" key="1">
    <citation type="submission" date="2014-12" db="EMBL/GenBank/DDBJ databases">
        <title>Insight into the proteome of Arion vulgaris.</title>
        <authorList>
            <person name="Aradska J."/>
            <person name="Bulat T."/>
            <person name="Smidak R."/>
            <person name="Sarate P."/>
            <person name="Gangsoo J."/>
            <person name="Sialana F."/>
            <person name="Bilban M."/>
            <person name="Lubec G."/>
        </authorList>
    </citation>
    <scope>NUCLEOTIDE SEQUENCE</scope>
    <source>
        <tissue evidence="1">Skin</tissue>
    </source>
</reference>
<feature type="non-terminal residue" evidence="1">
    <location>
        <position position="1"/>
    </location>
</feature>
<organism evidence="1">
    <name type="scientific">Arion vulgaris</name>
    <dbReference type="NCBI Taxonomy" id="1028688"/>
    <lineage>
        <taxon>Eukaryota</taxon>
        <taxon>Metazoa</taxon>
        <taxon>Spiralia</taxon>
        <taxon>Lophotrochozoa</taxon>
        <taxon>Mollusca</taxon>
        <taxon>Gastropoda</taxon>
        <taxon>Heterobranchia</taxon>
        <taxon>Euthyneura</taxon>
        <taxon>Panpulmonata</taxon>
        <taxon>Eupulmonata</taxon>
        <taxon>Stylommatophora</taxon>
        <taxon>Helicina</taxon>
        <taxon>Arionoidea</taxon>
        <taxon>Arionidae</taxon>
        <taxon>Arion</taxon>
    </lineage>
</organism>
<evidence type="ECO:0000313" key="1">
    <source>
        <dbReference type="EMBL" id="CEK49637.1"/>
    </source>
</evidence>
<proteinExistence type="predicted"/>
<sequence length="68" mass="7858">RKESMLNSMKQRIVQNIQQLASGDCRYFQQRIEGTPDSLQLFRIALPNDAYILWELAIAFSPRLSESA</sequence>
<accession>A0A0B6XZY8</accession>
<gene>
    <name evidence="1" type="primary">ORF8394</name>
</gene>
<feature type="non-terminal residue" evidence="1">
    <location>
        <position position="68"/>
    </location>
</feature>
<name>A0A0B6XZY8_9EUPU</name>
<dbReference type="AlphaFoldDB" id="A0A0B6XZY8"/>
<protein>
    <submittedName>
        <fullName evidence="1">Uncharacterized protein</fullName>
    </submittedName>
</protein>